<reference evidence="2 3" key="1">
    <citation type="submission" date="2016-07" db="EMBL/GenBank/DDBJ databases">
        <title>Genomic analysis of zinc-resistant bacterium Mucilaginibacter pedocola TBZ30.</title>
        <authorList>
            <person name="Huang J."/>
            <person name="Tang J."/>
        </authorList>
    </citation>
    <scope>NUCLEOTIDE SEQUENCE [LARGE SCALE GENOMIC DNA]</scope>
    <source>
        <strain evidence="2 3">TBZ30</strain>
    </source>
</reference>
<feature type="domain" description="PhnB-like" evidence="1">
    <location>
        <begin position="6"/>
        <end position="134"/>
    </location>
</feature>
<dbReference type="Proteomes" id="UP000189739">
    <property type="component" value="Unassembled WGS sequence"/>
</dbReference>
<gene>
    <name evidence="2" type="ORF">BC343_24955</name>
</gene>
<dbReference type="Pfam" id="PF06983">
    <property type="entry name" value="3-dmu-9_3-mt"/>
    <property type="match status" value="1"/>
</dbReference>
<dbReference type="InterPro" id="IPR029068">
    <property type="entry name" value="Glyas_Bleomycin-R_OHBP_Dase"/>
</dbReference>
<protein>
    <submittedName>
        <fullName evidence="2">Glyoxalase</fullName>
    </submittedName>
</protein>
<dbReference type="InterPro" id="IPR028973">
    <property type="entry name" value="PhnB-like"/>
</dbReference>
<name>A0A1S9PHV6_9SPHI</name>
<evidence type="ECO:0000259" key="1">
    <source>
        <dbReference type="Pfam" id="PF06983"/>
    </source>
</evidence>
<accession>A0A1S9PHV6</accession>
<keyword evidence="3" id="KW-1185">Reference proteome</keyword>
<evidence type="ECO:0000313" key="3">
    <source>
        <dbReference type="Proteomes" id="UP000189739"/>
    </source>
</evidence>
<dbReference type="PANTHER" id="PTHR33990:SF1">
    <property type="entry name" value="PROTEIN YJDN"/>
    <property type="match status" value="1"/>
</dbReference>
<dbReference type="OrthoDB" id="9795306at2"/>
<dbReference type="SUPFAM" id="SSF54593">
    <property type="entry name" value="Glyoxalase/Bleomycin resistance protein/Dihydroxybiphenyl dioxygenase"/>
    <property type="match status" value="1"/>
</dbReference>
<dbReference type="AlphaFoldDB" id="A0A1S9PHV6"/>
<dbReference type="CDD" id="cd06588">
    <property type="entry name" value="PhnB_like"/>
    <property type="match status" value="1"/>
</dbReference>
<dbReference type="STRING" id="1792845.BC343_24955"/>
<comment type="caution">
    <text evidence="2">The sequence shown here is derived from an EMBL/GenBank/DDBJ whole genome shotgun (WGS) entry which is preliminary data.</text>
</comment>
<dbReference type="PANTHER" id="PTHR33990">
    <property type="entry name" value="PROTEIN YJDN-RELATED"/>
    <property type="match status" value="1"/>
</dbReference>
<evidence type="ECO:0000313" key="2">
    <source>
        <dbReference type="EMBL" id="OOQ60543.1"/>
    </source>
</evidence>
<dbReference type="RefSeq" id="WP_078347551.1">
    <property type="nucleotide sequence ID" value="NZ_MBTF01000006.1"/>
</dbReference>
<organism evidence="2 3">
    <name type="scientific">Mucilaginibacter pedocola</name>
    <dbReference type="NCBI Taxonomy" id="1792845"/>
    <lineage>
        <taxon>Bacteria</taxon>
        <taxon>Pseudomonadati</taxon>
        <taxon>Bacteroidota</taxon>
        <taxon>Sphingobacteriia</taxon>
        <taxon>Sphingobacteriales</taxon>
        <taxon>Sphingobacteriaceae</taxon>
        <taxon>Mucilaginibacter</taxon>
    </lineage>
</organism>
<proteinExistence type="predicted"/>
<sequence length="140" mass="15702">MATFNVYLNFTGNTEEAFNFYKEVFGGEFVMVQRFKDTPHGDQMSDEDKEKMMHIALPLGNITLMGTDALEGFGPALTFGTNFSPSVSPESMEETEKIFAGISAGGTVQQPLEKMFWGAYYGQCTDKFGVQWMVNFEIKE</sequence>
<dbReference type="Gene3D" id="3.10.180.10">
    <property type="entry name" value="2,3-Dihydroxybiphenyl 1,2-Dioxygenase, domain 1"/>
    <property type="match status" value="1"/>
</dbReference>
<dbReference type="EMBL" id="MBTF01000006">
    <property type="protein sequence ID" value="OOQ60543.1"/>
    <property type="molecule type" value="Genomic_DNA"/>
</dbReference>